<protein>
    <submittedName>
        <fullName evidence="2">Group 4 capsule polysaccharide lipoprotein gfcB, YjbF</fullName>
    </submittedName>
</protein>
<dbReference type="InterPro" id="IPR023373">
    <property type="entry name" value="YmcC_sf"/>
</dbReference>
<accession>A0A1H3GUP4</accession>
<evidence type="ECO:0000313" key="2">
    <source>
        <dbReference type="EMBL" id="SDY06059.1"/>
    </source>
</evidence>
<dbReference type="RefSeq" id="WP_089886829.1">
    <property type="nucleotide sequence ID" value="NZ_CALLJM010000055.1"/>
</dbReference>
<dbReference type="AlphaFoldDB" id="A0A1H3GUP4"/>
<evidence type="ECO:0000313" key="3">
    <source>
        <dbReference type="Proteomes" id="UP000199026"/>
    </source>
</evidence>
<feature type="chain" id="PRO_5011564197" evidence="1">
    <location>
        <begin position="20"/>
        <end position="225"/>
    </location>
</feature>
<dbReference type="InterPro" id="IPR021308">
    <property type="entry name" value="GfcB"/>
</dbReference>
<name>A0A1H3GUP4_9RHOB</name>
<dbReference type="OrthoDB" id="6237231at2"/>
<dbReference type="GeneID" id="78122820"/>
<reference evidence="2 3" key="1">
    <citation type="submission" date="2016-10" db="EMBL/GenBank/DDBJ databases">
        <authorList>
            <person name="de Groot N.N."/>
        </authorList>
    </citation>
    <scope>NUCLEOTIDE SEQUENCE [LARGE SCALE GENOMIC DNA]</scope>
    <source>
        <strain evidence="2 3">DSM 24677</strain>
    </source>
</reference>
<feature type="signal peptide" evidence="1">
    <location>
        <begin position="1"/>
        <end position="19"/>
    </location>
</feature>
<organism evidence="2 3">
    <name type="scientific">Lentibacter algarum</name>
    <dbReference type="NCBI Taxonomy" id="576131"/>
    <lineage>
        <taxon>Bacteria</taxon>
        <taxon>Pseudomonadati</taxon>
        <taxon>Pseudomonadota</taxon>
        <taxon>Alphaproteobacteria</taxon>
        <taxon>Rhodobacterales</taxon>
        <taxon>Roseobacteraceae</taxon>
        <taxon>Lentibacter</taxon>
    </lineage>
</organism>
<proteinExistence type="predicted"/>
<dbReference type="Gene3D" id="2.40.360.10">
    <property type="entry name" value="YmcC-like"/>
    <property type="match status" value="1"/>
</dbReference>
<dbReference type="EMBL" id="FNPR01000001">
    <property type="protein sequence ID" value="SDY06059.1"/>
    <property type="molecule type" value="Genomic_DNA"/>
</dbReference>
<dbReference type="Proteomes" id="UP000199026">
    <property type="component" value="Unassembled WGS sequence"/>
</dbReference>
<gene>
    <name evidence="2" type="ORF">SAMN05444486_1013</name>
</gene>
<evidence type="ECO:0000256" key="1">
    <source>
        <dbReference type="SAM" id="SignalP"/>
    </source>
</evidence>
<dbReference type="STRING" id="576131.SAMN05444486_1013"/>
<keyword evidence="3" id="KW-1185">Reference proteome</keyword>
<dbReference type="Pfam" id="PF11102">
    <property type="entry name" value="YjbF"/>
    <property type="match status" value="1"/>
</dbReference>
<keyword evidence="2" id="KW-0449">Lipoprotein</keyword>
<dbReference type="SUPFAM" id="SSF159270">
    <property type="entry name" value="YmcC-like"/>
    <property type="match status" value="1"/>
</dbReference>
<keyword evidence="1" id="KW-0732">Signal</keyword>
<sequence>MISYLKLGALVGGMTLALAACGNQPDQGSVLNAIKGGALKKSRETSAVPTAEELSRNIGLALKNTDKRLAIAVVENRNSFTFLTEVANNGAYSTWGSPDRRTISEKNGVVTATRGLGADLMSAEVSNSLALIVNRRSGNASRTHVYLNGENQEQIMQLTCSIKALGAESIAIGEISGTVTVLVEECSGPNVAFENTYKVTPSGRIVQSRQWLGPVNGYLTIQKLR</sequence>
<dbReference type="PROSITE" id="PS51257">
    <property type="entry name" value="PROKAR_LIPOPROTEIN"/>
    <property type="match status" value="1"/>
</dbReference>